<dbReference type="AlphaFoldDB" id="A0A328Q5Z2"/>
<evidence type="ECO:0000313" key="2">
    <source>
        <dbReference type="EMBL" id="RAP03777.1"/>
    </source>
</evidence>
<dbReference type="SUPFAM" id="SSF53335">
    <property type="entry name" value="S-adenosyl-L-methionine-dependent methyltransferases"/>
    <property type="match status" value="1"/>
</dbReference>
<comment type="caution">
    <text evidence="2">The sequence shown here is derived from an EMBL/GenBank/DDBJ whole genome shotgun (WGS) entry which is preliminary data.</text>
</comment>
<dbReference type="RefSeq" id="WP_112149250.1">
    <property type="nucleotide sequence ID" value="NZ_CAUHHK010000006.1"/>
</dbReference>
<dbReference type="EMBL" id="NGJK01000005">
    <property type="protein sequence ID" value="RAP03777.1"/>
    <property type="molecule type" value="Genomic_DNA"/>
</dbReference>
<accession>A0A328Q5Z2</accession>
<evidence type="ECO:0000259" key="1">
    <source>
        <dbReference type="Pfam" id="PF05430"/>
    </source>
</evidence>
<dbReference type="InterPro" id="IPR008471">
    <property type="entry name" value="MnmC-like_methylTransf"/>
</dbReference>
<name>A0A328Q5Z2_9EURY</name>
<feature type="domain" description="MnmC-like methyltransferase" evidence="1">
    <location>
        <begin position="177"/>
        <end position="271"/>
    </location>
</feature>
<dbReference type="PANTHER" id="PTHR39963">
    <property type="entry name" value="SLL0983 PROTEIN"/>
    <property type="match status" value="1"/>
</dbReference>
<gene>
    <name evidence="2" type="ORF">CA615_00380</name>
</gene>
<dbReference type="InterPro" id="IPR029063">
    <property type="entry name" value="SAM-dependent_MTases_sf"/>
</dbReference>
<dbReference type="Proteomes" id="UP000248557">
    <property type="component" value="Unassembled WGS sequence"/>
</dbReference>
<dbReference type="Pfam" id="PF05430">
    <property type="entry name" value="Methyltransf_30"/>
    <property type="match status" value="1"/>
</dbReference>
<dbReference type="PANTHER" id="PTHR39963:SF1">
    <property type="entry name" value="MNMC-LIKE METHYLTRANSFERASE DOMAIN-CONTAINING PROTEIN"/>
    <property type="match status" value="1"/>
</dbReference>
<proteinExistence type="predicted"/>
<reference evidence="2 3" key="1">
    <citation type="submission" date="2017-05" db="EMBL/GenBank/DDBJ databases">
        <title>Host range expansion of the Methanosphaera genus to humans and monogastric animals involves recent and extensive reduction in genome content.</title>
        <authorList>
            <person name="Hoedt E.C."/>
            <person name="Volmer J.G."/>
            <person name="Parks D.H."/>
            <person name="Rosewarne C.P."/>
            <person name="Denman S.E."/>
            <person name="Mcsweeney C.S."/>
            <person name="O Cuiv P."/>
            <person name="Hugenholtz P."/>
            <person name="Tyson G.W."/>
            <person name="Morrison M."/>
        </authorList>
    </citation>
    <scope>NUCLEOTIDE SEQUENCE [LARGE SCALE GENOMIC DNA]</scope>
    <source>
        <strain evidence="2 3">PA5</strain>
    </source>
</reference>
<dbReference type="Gene3D" id="3.40.50.150">
    <property type="entry name" value="Vaccinia Virus protein VP39"/>
    <property type="match status" value="1"/>
</dbReference>
<protein>
    <recommendedName>
        <fullName evidence="1">MnmC-like methyltransferase domain-containing protein</fullName>
    </recommendedName>
</protein>
<sequence>MGDNQEDSRLEMSQQNKQIIQQVFELELDGHKDARELYKEEIAGFLIKTDDGSYTLSSEKRSDGIETLHSTFGARTEAFEKFAIPSKLKEKAESRKIIRVLDICSGIGYNVSALLDYLNDSDVVIEVDMVESSLETLATTLFIPDICKSHGFVKKTIELYLIENGYLQYNKVLSDIPSNIKLNIHVCDARDFLKENANKEYDAVFLDPFSPAKCPELYTVDFFNKLKEFLTTTSLILTYTAASAVRSAMIKVGLHVGEGPQFHRSGGTIASKCFDLLDKPLAFGDEKVIALSDVGVPYMDPDLSDDYNTIIARRQSIRSKIRGVSVFPSSSKLPRYLGIDPMEIEDETLRDKLNGYVQNMGFEALNDPRILSMLDIDRNAPSKNQVLELEQNMEYILNSI</sequence>
<organism evidence="2 3">
    <name type="scientific">Methanosphaera stadtmanae</name>
    <dbReference type="NCBI Taxonomy" id="2317"/>
    <lineage>
        <taxon>Archaea</taxon>
        <taxon>Methanobacteriati</taxon>
        <taxon>Methanobacteriota</taxon>
        <taxon>Methanomada group</taxon>
        <taxon>Methanobacteria</taxon>
        <taxon>Methanobacteriales</taxon>
        <taxon>Methanobacteriaceae</taxon>
        <taxon>Methanosphaera</taxon>
    </lineage>
</organism>
<evidence type="ECO:0000313" key="3">
    <source>
        <dbReference type="Proteomes" id="UP000248557"/>
    </source>
</evidence>
<dbReference type="GO" id="GO:0016645">
    <property type="term" value="F:oxidoreductase activity, acting on the CH-NH group of donors"/>
    <property type="evidence" value="ECO:0007669"/>
    <property type="project" value="InterPro"/>
</dbReference>